<keyword evidence="8" id="KW-0720">Serine protease</keyword>
<comment type="caution">
    <text evidence="17">The sequence shown here is derived from an EMBL/GenBank/DDBJ whole genome shotgun (WGS) entry which is preliminary data.</text>
</comment>
<dbReference type="SUPFAM" id="SSF82171">
    <property type="entry name" value="DPP6 N-terminal domain-like"/>
    <property type="match status" value="1"/>
</dbReference>
<evidence type="ECO:0000256" key="10">
    <source>
        <dbReference type="ARBA" id="ARBA00022989"/>
    </source>
</evidence>
<evidence type="ECO:0000256" key="2">
    <source>
        <dbReference type="ARBA" id="ARBA00006150"/>
    </source>
</evidence>
<gene>
    <name evidence="17" type="ORF">D9756_002133</name>
</gene>
<evidence type="ECO:0000259" key="15">
    <source>
        <dbReference type="Pfam" id="PF00326"/>
    </source>
</evidence>
<comment type="subcellular location">
    <subcellularLocation>
        <location evidence="1">Vacuole membrane</location>
        <topology evidence="1">Single-pass type II membrane protein</topology>
    </subcellularLocation>
</comment>
<evidence type="ECO:0000256" key="5">
    <source>
        <dbReference type="ARBA" id="ARBA00022670"/>
    </source>
</evidence>
<dbReference type="GO" id="GO:0004177">
    <property type="term" value="F:aminopeptidase activity"/>
    <property type="evidence" value="ECO:0007669"/>
    <property type="project" value="UniProtKB-KW"/>
</dbReference>
<dbReference type="GO" id="GO:0008236">
    <property type="term" value="F:serine-type peptidase activity"/>
    <property type="evidence" value="ECO:0007669"/>
    <property type="project" value="UniProtKB-KW"/>
</dbReference>
<reference evidence="17 18" key="1">
    <citation type="journal article" date="2020" name="ISME J.">
        <title>Uncovering the hidden diversity of litter-decomposition mechanisms in mushroom-forming fungi.</title>
        <authorList>
            <person name="Floudas D."/>
            <person name="Bentzer J."/>
            <person name="Ahren D."/>
            <person name="Johansson T."/>
            <person name="Persson P."/>
            <person name="Tunlid A."/>
        </authorList>
    </citation>
    <scope>NUCLEOTIDE SEQUENCE [LARGE SCALE GENOMIC DNA]</scope>
    <source>
        <strain evidence="17 18">CBS 146.42</strain>
    </source>
</reference>
<keyword evidence="11 14" id="KW-0472">Membrane</keyword>
<evidence type="ECO:0000256" key="14">
    <source>
        <dbReference type="SAM" id="Phobius"/>
    </source>
</evidence>
<dbReference type="AlphaFoldDB" id="A0A8H5GCA3"/>
<organism evidence="17 18">
    <name type="scientific">Leucocoprinus leucothites</name>
    <dbReference type="NCBI Taxonomy" id="201217"/>
    <lineage>
        <taxon>Eukaryota</taxon>
        <taxon>Fungi</taxon>
        <taxon>Dikarya</taxon>
        <taxon>Basidiomycota</taxon>
        <taxon>Agaricomycotina</taxon>
        <taxon>Agaricomycetes</taxon>
        <taxon>Agaricomycetidae</taxon>
        <taxon>Agaricales</taxon>
        <taxon>Agaricineae</taxon>
        <taxon>Agaricaceae</taxon>
        <taxon>Leucocoprinus</taxon>
    </lineage>
</organism>
<feature type="region of interest" description="Disordered" evidence="13">
    <location>
        <begin position="141"/>
        <end position="208"/>
    </location>
</feature>
<keyword evidence="5" id="KW-0645">Protease</keyword>
<dbReference type="GO" id="GO:0006508">
    <property type="term" value="P:proteolysis"/>
    <property type="evidence" value="ECO:0007669"/>
    <property type="project" value="UniProtKB-KW"/>
</dbReference>
<dbReference type="Pfam" id="PF00326">
    <property type="entry name" value="Peptidase_S9"/>
    <property type="match status" value="1"/>
</dbReference>
<dbReference type="PANTHER" id="PTHR11731:SF200">
    <property type="entry name" value="DIPEPTIDYL PEPTIDASE 10, ISOFORM B"/>
    <property type="match status" value="1"/>
</dbReference>
<evidence type="ECO:0000256" key="9">
    <source>
        <dbReference type="ARBA" id="ARBA00022968"/>
    </source>
</evidence>
<evidence type="ECO:0000256" key="11">
    <source>
        <dbReference type="ARBA" id="ARBA00023136"/>
    </source>
</evidence>
<feature type="region of interest" description="Disordered" evidence="13">
    <location>
        <begin position="1"/>
        <end position="22"/>
    </location>
</feature>
<keyword evidence="6 14" id="KW-0812">Transmembrane</keyword>
<feature type="transmembrane region" description="Helical" evidence="14">
    <location>
        <begin position="216"/>
        <end position="239"/>
    </location>
</feature>
<evidence type="ECO:0000256" key="13">
    <source>
        <dbReference type="SAM" id="MobiDB-lite"/>
    </source>
</evidence>
<evidence type="ECO:0000256" key="3">
    <source>
        <dbReference type="ARBA" id="ARBA00022438"/>
    </source>
</evidence>
<feature type="domain" description="Dipeptidylpeptidase IV N-terminal" evidence="16">
    <location>
        <begin position="300"/>
        <end position="694"/>
    </location>
</feature>
<dbReference type="OrthoDB" id="16520at2759"/>
<evidence type="ECO:0000256" key="1">
    <source>
        <dbReference type="ARBA" id="ARBA00004576"/>
    </source>
</evidence>
<evidence type="ECO:0000256" key="12">
    <source>
        <dbReference type="ARBA" id="ARBA00023180"/>
    </source>
</evidence>
<evidence type="ECO:0000256" key="8">
    <source>
        <dbReference type="ARBA" id="ARBA00022825"/>
    </source>
</evidence>
<dbReference type="SUPFAM" id="SSF53474">
    <property type="entry name" value="alpha/beta-Hydrolases"/>
    <property type="match status" value="1"/>
</dbReference>
<sequence>MREMGHESLACRPSLASPSPYLPDCNEYRFSRQKDKRSRTDQHSQHLLRRPRMFAQQKYVTVAPQRRIKSNNGGFVEKQSSCSFFEAPYSLCHELYSGGGGGGGQREEYCDRQWGLGPVYPLPLPPLTTFYASPMAPETYEHLSQDDTDSPVKETQTPGDYYRDIQYDSGDEASDKDSLLGKSPPGSPGFAERGDAGPRWSRAASPSKPRGATLKFILYLLVSLVSFAALIGLIAAYTYSGGSTYHTPGVKKLTMDHVFNGTFAPMKKGLRWVPEAGDGVYAIQDGGFIQLVDLKMNTTRNLVANSDIKDQWRHSVFGNYYVHDIEAKTTHPIIPPTDPSETAYATWSPTGSAIAYVTGNDLYVLPDALFSIRVTTSGNASLFHGVPDWVYEEEVFSGDHALWWSPDSNKIAFLAFDETLVPEFAFPIYNPTDDSDAVIPYTTDVVMKYPKPGYDNPLVTVHVFDLGLYLEESSDHATTLGLPLERATLTLDWEARKLATDSIITEVTWVGNTTLLMKEVNRNADDGNVILFNLDATESRTYGHVVRKLGKTGEEGDDGWIDAEQTIYPLPTTLTNAGAPAYLDIIPSPEGYNHIALFGPATSDSPHFLTSGKWEVTSAIKGVDAKKGLVYFEAANPSSIERHIYSVPIPSISSPETKEPTALTDTSKQAWHSADFSPEAGFYVLSYSGPGVPWQKVIKADDASFDFVLTDNEHLQNITREYEAPTVTHSVFVNDGYELNVKEIRPPRMDDSGRTKYPVLFRSIVGLDDLSIPSPCGLKMAMLVIQATLSEIKGLVCRQPDRLSVVGLGSPPSPPWGDAIGFSDLLLYGGPNSQLIDLRFVRDWHDYIACSLDYIVVVVDGRGTGFKGRKLRNIVKDNLGYWETVDQIAAARFVYSLPISVIYWTVHSTPPS</sequence>
<dbReference type="Proteomes" id="UP000559027">
    <property type="component" value="Unassembled WGS sequence"/>
</dbReference>
<dbReference type="InterPro" id="IPR002469">
    <property type="entry name" value="Peptidase_S9B_N"/>
</dbReference>
<keyword evidence="9" id="KW-0735">Signal-anchor</keyword>
<dbReference type="InterPro" id="IPR029058">
    <property type="entry name" value="AB_hydrolase_fold"/>
</dbReference>
<name>A0A8H5GCA3_9AGAR</name>
<evidence type="ECO:0000313" key="17">
    <source>
        <dbReference type="EMBL" id="KAF5362110.1"/>
    </source>
</evidence>
<protein>
    <recommendedName>
        <fullName evidence="19">Dipeptidylpeptidase IV N-terminal domain-containing protein</fullName>
    </recommendedName>
</protein>
<evidence type="ECO:0000259" key="16">
    <source>
        <dbReference type="Pfam" id="PF00930"/>
    </source>
</evidence>
<proteinExistence type="inferred from homology"/>
<evidence type="ECO:0000256" key="4">
    <source>
        <dbReference type="ARBA" id="ARBA00022554"/>
    </source>
</evidence>
<keyword evidence="4" id="KW-0926">Vacuole</keyword>
<dbReference type="Pfam" id="PF00930">
    <property type="entry name" value="DPPIV_N"/>
    <property type="match status" value="1"/>
</dbReference>
<keyword evidence="10 14" id="KW-1133">Transmembrane helix</keyword>
<dbReference type="GO" id="GO:0008239">
    <property type="term" value="F:dipeptidyl-peptidase activity"/>
    <property type="evidence" value="ECO:0007669"/>
    <property type="project" value="TreeGrafter"/>
</dbReference>
<dbReference type="PANTHER" id="PTHR11731">
    <property type="entry name" value="PROTEASE FAMILY S9B,C DIPEPTIDYL-PEPTIDASE IV-RELATED"/>
    <property type="match status" value="1"/>
</dbReference>
<dbReference type="InterPro" id="IPR050278">
    <property type="entry name" value="Serine_Prot_S9B/DPPIV"/>
</dbReference>
<dbReference type="EMBL" id="JAACJO010000002">
    <property type="protein sequence ID" value="KAF5362110.1"/>
    <property type="molecule type" value="Genomic_DNA"/>
</dbReference>
<keyword evidence="7" id="KW-0378">Hydrolase</keyword>
<evidence type="ECO:0000256" key="7">
    <source>
        <dbReference type="ARBA" id="ARBA00022801"/>
    </source>
</evidence>
<evidence type="ECO:0000256" key="6">
    <source>
        <dbReference type="ARBA" id="ARBA00022692"/>
    </source>
</evidence>
<dbReference type="GO" id="GO:0005774">
    <property type="term" value="C:vacuolar membrane"/>
    <property type="evidence" value="ECO:0007669"/>
    <property type="project" value="UniProtKB-SubCell"/>
</dbReference>
<evidence type="ECO:0008006" key="19">
    <source>
        <dbReference type="Google" id="ProtNLM"/>
    </source>
</evidence>
<accession>A0A8H5GCA3</accession>
<keyword evidence="12" id="KW-0325">Glycoprotein</keyword>
<evidence type="ECO:0000313" key="18">
    <source>
        <dbReference type="Proteomes" id="UP000559027"/>
    </source>
</evidence>
<dbReference type="Gene3D" id="3.40.50.1820">
    <property type="entry name" value="alpha/beta hydrolase"/>
    <property type="match status" value="1"/>
</dbReference>
<keyword evidence="18" id="KW-1185">Reference proteome</keyword>
<feature type="domain" description="Peptidase S9 prolyl oligopeptidase catalytic" evidence="15">
    <location>
        <begin position="844"/>
        <end position="895"/>
    </location>
</feature>
<comment type="similarity">
    <text evidence="2">Belongs to the peptidase S9B family.</text>
</comment>
<keyword evidence="3" id="KW-0031">Aminopeptidase</keyword>
<dbReference type="InterPro" id="IPR001375">
    <property type="entry name" value="Peptidase_S9_cat"/>
</dbReference>
<dbReference type="Gene3D" id="2.140.10.30">
    <property type="entry name" value="Dipeptidylpeptidase IV, N-terminal domain"/>
    <property type="match status" value="1"/>
</dbReference>
<dbReference type="GO" id="GO:0005886">
    <property type="term" value="C:plasma membrane"/>
    <property type="evidence" value="ECO:0007669"/>
    <property type="project" value="TreeGrafter"/>
</dbReference>